<dbReference type="Pfam" id="PF21549">
    <property type="entry name" value="PRDM2_PR"/>
    <property type="match status" value="1"/>
</dbReference>
<dbReference type="Pfam" id="PF00096">
    <property type="entry name" value="zf-C2H2"/>
    <property type="match status" value="4"/>
</dbReference>
<feature type="domain" description="C2H2-type" evidence="12">
    <location>
        <begin position="406"/>
        <end position="426"/>
    </location>
</feature>
<dbReference type="CDD" id="cd19193">
    <property type="entry name" value="PR-SET_PRDM7_9"/>
    <property type="match status" value="1"/>
</dbReference>
<evidence type="ECO:0000256" key="10">
    <source>
        <dbReference type="ARBA" id="ARBA00023163"/>
    </source>
</evidence>
<evidence type="ECO:0000313" key="14">
    <source>
        <dbReference type="RefSeq" id="XP_065672837.1"/>
    </source>
</evidence>
<feature type="domain" description="C2H2-type" evidence="12">
    <location>
        <begin position="490"/>
        <end position="511"/>
    </location>
</feature>
<evidence type="ECO:0000256" key="7">
    <source>
        <dbReference type="ARBA" id="ARBA00022771"/>
    </source>
</evidence>
<keyword evidence="2" id="KW-0489">Methyltransferase</keyword>
<dbReference type="InterPro" id="IPR046341">
    <property type="entry name" value="SET_dom_sf"/>
</dbReference>
<evidence type="ECO:0000256" key="6">
    <source>
        <dbReference type="ARBA" id="ARBA00022737"/>
    </source>
</evidence>
<feature type="domain" description="C2H2-type" evidence="12">
    <location>
        <begin position="350"/>
        <end position="370"/>
    </location>
</feature>
<feature type="domain" description="C2H2-type" evidence="12">
    <location>
        <begin position="238"/>
        <end position="258"/>
    </location>
</feature>
<dbReference type="SMART" id="SM00317">
    <property type="entry name" value="SET"/>
    <property type="match status" value="1"/>
</dbReference>
<keyword evidence="11" id="KW-0539">Nucleus</keyword>
<dbReference type="SUPFAM" id="SSF82199">
    <property type="entry name" value="SET domain"/>
    <property type="match status" value="1"/>
</dbReference>
<evidence type="ECO:0000256" key="4">
    <source>
        <dbReference type="ARBA" id="ARBA00022691"/>
    </source>
</evidence>
<dbReference type="SUPFAM" id="SSF57667">
    <property type="entry name" value="beta-beta-alpha zinc fingers"/>
    <property type="match status" value="6"/>
</dbReference>
<dbReference type="Proteomes" id="UP001652625">
    <property type="component" value="Chromosome 13"/>
</dbReference>
<dbReference type="InterPro" id="IPR044417">
    <property type="entry name" value="PRDM7_9_PR-SET"/>
</dbReference>
<sequence>MQHLKNSEIINTKRNHIHKDKSAIRNISEEKRLTHQLPKGLKIKKSIIPNAGYGVFATETFHIGRKFGPFEGKKVSPDTLVNNIDTSYMWEIIKDGNVLHCIDGKDKRFGNWMRFINCARVETEQNLMAVQYYGEIYYNVYKQIDKGTELLVWYGDQYAKDLGIEVDSTKVNHVCKNCGICFTSDDYLNSHLRRCKKGTIIDNLKVSSNIFNLNNGFFTTDNTNQAFSCGISDEPFKCKYCDYKFARKTNLTIHELTHNGEEPLKCRFCDYTCAWKTRLTLHERTHTGEKPFKCTYCDYRSAWKTRLMIHERTHTGEKPFKCTNCDYKCASKCQLTSHEQIHTGKKPFKCTYCDHQFAKKTTLKLHERTHTGDKPFKCSFCDYQSIQNRRIKLHKRIHTGEKPFKCFFCEFICAPKKNLQYHEQTHTGVRPYQCSLCNYKTIKKTHLVRHIRTHTGEKPFKCPYCDYECIENSRLKKHVLTHTGEKPYNCAYCKIGYSVKKRLKLHELTEHTDKISTAEAELKST</sequence>
<feature type="domain" description="C2H2-type" evidence="12">
    <location>
        <begin position="322"/>
        <end position="342"/>
    </location>
</feature>
<keyword evidence="5" id="KW-0479">Metal-binding</keyword>
<feature type="domain" description="C2H2-type" evidence="12">
    <location>
        <begin position="266"/>
        <end position="286"/>
    </location>
</feature>
<dbReference type="InterPro" id="IPR001214">
    <property type="entry name" value="SET_dom"/>
</dbReference>
<evidence type="ECO:0000256" key="5">
    <source>
        <dbReference type="ARBA" id="ARBA00022723"/>
    </source>
</evidence>
<keyword evidence="7" id="KW-0863">Zinc-finger</keyword>
<dbReference type="SMART" id="SM00355">
    <property type="entry name" value="ZnF_C2H2"/>
    <property type="match status" value="11"/>
</dbReference>
<evidence type="ECO:0000256" key="2">
    <source>
        <dbReference type="ARBA" id="ARBA00022603"/>
    </source>
</evidence>
<gene>
    <name evidence="14" type="primary">LOC105848069</name>
</gene>
<dbReference type="PANTHER" id="PTHR16515:SF49">
    <property type="entry name" value="GASTRULA ZINC FINGER PROTEIN XLCGF49.1-LIKE-RELATED"/>
    <property type="match status" value="1"/>
</dbReference>
<dbReference type="Pfam" id="PF23611">
    <property type="entry name" value="zf-C2H2_16"/>
    <property type="match status" value="1"/>
</dbReference>
<organism evidence="13 14">
    <name type="scientific">Hydra vulgaris</name>
    <name type="common">Hydra</name>
    <name type="synonym">Hydra attenuata</name>
    <dbReference type="NCBI Taxonomy" id="6087"/>
    <lineage>
        <taxon>Eukaryota</taxon>
        <taxon>Metazoa</taxon>
        <taxon>Cnidaria</taxon>
        <taxon>Hydrozoa</taxon>
        <taxon>Hydroidolina</taxon>
        <taxon>Anthoathecata</taxon>
        <taxon>Aplanulata</taxon>
        <taxon>Hydridae</taxon>
        <taxon>Hydra</taxon>
    </lineage>
</organism>
<dbReference type="GeneID" id="105848069"/>
<protein>
    <submittedName>
        <fullName evidence="14">Histone-lysine N-methyltransferase PRDM9 isoform X2</fullName>
    </submittedName>
</protein>
<dbReference type="PROSITE" id="PS00028">
    <property type="entry name" value="ZINC_FINGER_C2H2_1"/>
    <property type="match status" value="7"/>
</dbReference>
<accession>A0ABM4DEK3</accession>
<proteinExistence type="predicted"/>
<keyword evidence="9" id="KW-0805">Transcription regulation</keyword>
<dbReference type="RefSeq" id="XP_065672837.1">
    <property type="nucleotide sequence ID" value="XM_065816765.1"/>
</dbReference>
<evidence type="ECO:0000256" key="11">
    <source>
        <dbReference type="ARBA" id="ARBA00023242"/>
    </source>
</evidence>
<dbReference type="InterPro" id="IPR056438">
    <property type="entry name" value="Znf-C2H2_CTCF"/>
</dbReference>
<evidence type="ECO:0000256" key="3">
    <source>
        <dbReference type="ARBA" id="ARBA00022679"/>
    </source>
</evidence>
<dbReference type="PANTHER" id="PTHR16515">
    <property type="entry name" value="PR DOMAIN ZINC FINGER PROTEIN"/>
    <property type="match status" value="1"/>
</dbReference>
<reference evidence="14" key="1">
    <citation type="submission" date="2025-08" db="UniProtKB">
        <authorList>
            <consortium name="RefSeq"/>
        </authorList>
    </citation>
    <scope>IDENTIFICATION</scope>
</reference>
<dbReference type="Gene3D" id="2.170.270.10">
    <property type="entry name" value="SET domain"/>
    <property type="match status" value="1"/>
</dbReference>
<dbReference type="Gene3D" id="3.30.160.60">
    <property type="entry name" value="Classic Zinc Finger"/>
    <property type="match status" value="10"/>
</dbReference>
<keyword evidence="4" id="KW-0949">S-adenosyl-L-methionine</keyword>
<evidence type="ECO:0000313" key="13">
    <source>
        <dbReference type="Proteomes" id="UP001652625"/>
    </source>
</evidence>
<evidence type="ECO:0000256" key="8">
    <source>
        <dbReference type="ARBA" id="ARBA00022833"/>
    </source>
</evidence>
<keyword evidence="8" id="KW-0862">Zinc</keyword>
<name>A0ABM4DEK3_HYDVU</name>
<evidence type="ECO:0000256" key="1">
    <source>
        <dbReference type="ARBA" id="ARBA00004123"/>
    </source>
</evidence>
<feature type="domain" description="C2H2-type" evidence="12">
    <location>
        <begin position="462"/>
        <end position="482"/>
    </location>
</feature>
<keyword evidence="13" id="KW-1185">Reference proteome</keyword>
<dbReference type="InterPro" id="IPR013087">
    <property type="entry name" value="Znf_C2H2_type"/>
</dbReference>
<dbReference type="InterPro" id="IPR050331">
    <property type="entry name" value="Zinc_finger"/>
</dbReference>
<evidence type="ECO:0000259" key="12">
    <source>
        <dbReference type="PROSITE" id="PS00028"/>
    </source>
</evidence>
<evidence type="ECO:0000256" key="9">
    <source>
        <dbReference type="ARBA" id="ARBA00023015"/>
    </source>
</evidence>
<dbReference type="InterPro" id="IPR036236">
    <property type="entry name" value="Znf_C2H2_sf"/>
</dbReference>
<comment type="subcellular location">
    <subcellularLocation>
        <location evidence="1">Nucleus</location>
    </subcellularLocation>
</comment>
<keyword evidence="3" id="KW-0808">Transferase</keyword>
<keyword evidence="10" id="KW-0804">Transcription</keyword>
<keyword evidence="6" id="KW-0677">Repeat</keyword>